<dbReference type="CDD" id="cd03216">
    <property type="entry name" value="ABC_Carb_Monos_I"/>
    <property type="match status" value="1"/>
</dbReference>
<evidence type="ECO:0000256" key="6">
    <source>
        <dbReference type="ARBA" id="ARBA00022840"/>
    </source>
</evidence>
<protein>
    <submittedName>
        <fullName evidence="10">ATP-binding cassette domain-containing protein</fullName>
    </submittedName>
</protein>
<evidence type="ECO:0000256" key="3">
    <source>
        <dbReference type="ARBA" id="ARBA00022597"/>
    </source>
</evidence>
<dbReference type="EMBL" id="WHNZ01000027">
    <property type="protein sequence ID" value="NOV01150.1"/>
    <property type="molecule type" value="Genomic_DNA"/>
</dbReference>
<dbReference type="InterPro" id="IPR003593">
    <property type="entry name" value="AAA+_ATPase"/>
</dbReference>
<dbReference type="GO" id="GO:0005524">
    <property type="term" value="F:ATP binding"/>
    <property type="evidence" value="ECO:0007669"/>
    <property type="project" value="UniProtKB-KW"/>
</dbReference>
<dbReference type="SUPFAM" id="SSF52540">
    <property type="entry name" value="P-loop containing nucleoside triphosphate hydrolases"/>
    <property type="match status" value="2"/>
</dbReference>
<dbReference type="InterPro" id="IPR017871">
    <property type="entry name" value="ABC_transporter-like_CS"/>
</dbReference>
<dbReference type="PROSITE" id="PS50893">
    <property type="entry name" value="ABC_TRANSPORTER_2"/>
    <property type="match status" value="2"/>
</dbReference>
<keyword evidence="6 10" id="KW-0067">ATP-binding</keyword>
<sequence length="509" mass="56843">MHQISKSFGLVQALRGVELELQQGEVMALLGENGAGKSTLMNILSGATHTYEGEIRIHGEEVHISSPTDASKHGVVKIHQELQLIPELTVAENIFLGREQRNQFGFIDYKMMNTSAKAFMNILDLTVPPHQQVKRLRIGEQQLVEIAKALSLDAKILIMDEPTTALSKHETVKLFQVVKQLSAKGVSIIYITHRMEEIFALSERVVVLRDGALVGSVVTAETNHDELVRMMVGRSFADLFPHRDFRKGREVLRVENLSFDPSVSNGKRKLKNVSLSLHEGEILGISGLLGSGRTELFECLYGLHVKRSTGNVYIHDQKAMIRNPRDAIDTGLAFLTEDRKGQGLVLSRSIGENMSLPLLDTFSRMFFMKRKQEKVVWDEQIRTLRIKAPSYATLAKQLSGGNQQKVIIGKWLLSKPTILLLDEPTRGIDVNAKAEIYEVIHQLALSGMGILLISSDMPEILGLSDRILTICEGRVTGEFMRAEATEEKLLKAATDREEPTLHDNTQNII</sequence>
<keyword evidence="11" id="KW-1185">Reference proteome</keyword>
<gene>
    <name evidence="10" type="ORF">GC097_14115</name>
</gene>
<keyword evidence="1" id="KW-0813">Transport</keyword>
<evidence type="ECO:0000256" key="4">
    <source>
        <dbReference type="ARBA" id="ARBA00022737"/>
    </source>
</evidence>
<keyword evidence="3" id="KW-0762">Sugar transport</keyword>
<evidence type="ECO:0000313" key="10">
    <source>
        <dbReference type="EMBL" id="NOV01150.1"/>
    </source>
</evidence>
<dbReference type="InterPro" id="IPR027417">
    <property type="entry name" value="P-loop_NTPase"/>
</dbReference>
<dbReference type="InterPro" id="IPR050107">
    <property type="entry name" value="ABC_carbohydrate_import_ATPase"/>
</dbReference>
<organism evidence="10 11">
    <name type="scientific">Paenibacillus planticolens</name>
    <dbReference type="NCBI Taxonomy" id="2654976"/>
    <lineage>
        <taxon>Bacteria</taxon>
        <taxon>Bacillati</taxon>
        <taxon>Bacillota</taxon>
        <taxon>Bacilli</taxon>
        <taxon>Bacillales</taxon>
        <taxon>Paenibacillaceae</taxon>
        <taxon>Paenibacillus</taxon>
    </lineage>
</organism>
<dbReference type="Pfam" id="PF00005">
    <property type="entry name" value="ABC_tran"/>
    <property type="match status" value="2"/>
</dbReference>
<dbReference type="SMART" id="SM00382">
    <property type="entry name" value="AAA"/>
    <property type="match status" value="2"/>
</dbReference>
<feature type="domain" description="ABC transporter" evidence="9">
    <location>
        <begin position="1"/>
        <end position="235"/>
    </location>
</feature>
<evidence type="ECO:0000256" key="1">
    <source>
        <dbReference type="ARBA" id="ARBA00022448"/>
    </source>
</evidence>
<dbReference type="Gene3D" id="3.40.50.300">
    <property type="entry name" value="P-loop containing nucleotide triphosphate hydrolases"/>
    <property type="match status" value="2"/>
</dbReference>
<evidence type="ECO:0000259" key="9">
    <source>
        <dbReference type="PROSITE" id="PS50893"/>
    </source>
</evidence>
<evidence type="ECO:0000256" key="2">
    <source>
        <dbReference type="ARBA" id="ARBA00022475"/>
    </source>
</evidence>
<name>A0ABX1ZM39_9BACL</name>
<keyword evidence="2" id="KW-1003">Cell membrane</keyword>
<evidence type="ECO:0000256" key="8">
    <source>
        <dbReference type="ARBA" id="ARBA00023136"/>
    </source>
</evidence>
<evidence type="ECO:0000256" key="5">
    <source>
        <dbReference type="ARBA" id="ARBA00022741"/>
    </source>
</evidence>
<dbReference type="Proteomes" id="UP000618579">
    <property type="component" value="Unassembled WGS sequence"/>
</dbReference>
<accession>A0ABX1ZM39</accession>
<dbReference type="InterPro" id="IPR003439">
    <property type="entry name" value="ABC_transporter-like_ATP-bd"/>
</dbReference>
<comment type="caution">
    <text evidence="10">The sequence shown here is derived from an EMBL/GenBank/DDBJ whole genome shotgun (WGS) entry which is preliminary data.</text>
</comment>
<keyword evidence="8" id="KW-0472">Membrane</keyword>
<reference evidence="10 11" key="1">
    <citation type="submission" date="2019-10" db="EMBL/GenBank/DDBJ databases">
        <title>Description of Paenibacillus pedi sp. nov.</title>
        <authorList>
            <person name="Carlier A."/>
            <person name="Qi S."/>
        </authorList>
    </citation>
    <scope>NUCLEOTIDE SEQUENCE [LARGE SCALE GENOMIC DNA]</scope>
    <source>
        <strain evidence="10 11">LMG 31457</strain>
    </source>
</reference>
<evidence type="ECO:0000313" key="11">
    <source>
        <dbReference type="Proteomes" id="UP000618579"/>
    </source>
</evidence>
<proteinExistence type="predicted"/>
<dbReference type="RefSeq" id="WP_171683979.1">
    <property type="nucleotide sequence ID" value="NZ_WHNZ01000027.1"/>
</dbReference>
<dbReference type="PANTHER" id="PTHR43790">
    <property type="entry name" value="CARBOHYDRATE TRANSPORT ATP-BINDING PROTEIN MG119-RELATED"/>
    <property type="match status" value="1"/>
</dbReference>
<dbReference type="CDD" id="cd03215">
    <property type="entry name" value="ABC_Carb_Monos_II"/>
    <property type="match status" value="1"/>
</dbReference>
<feature type="domain" description="ABC transporter" evidence="9">
    <location>
        <begin position="252"/>
        <end position="497"/>
    </location>
</feature>
<evidence type="ECO:0000256" key="7">
    <source>
        <dbReference type="ARBA" id="ARBA00022967"/>
    </source>
</evidence>
<dbReference type="PANTHER" id="PTHR43790:SF3">
    <property type="entry name" value="D-ALLOSE IMPORT ATP-BINDING PROTEIN ALSA-RELATED"/>
    <property type="match status" value="1"/>
</dbReference>
<keyword evidence="7" id="KW-1278">Translocase</keyword>
<dbReference type="PROSITE" id="PS00211">
    <property type="entry name" value="ABC_TRANSPORTER_1"/>
    <property type="match status" value="1"/>
</dbReference>
<keyword evidence="4" id="KW-0677">Repeat</keyword>
<keyword evidence="5" id="KW-0547">Nucleotide-binding</keyword>